<keyword evidence="2" id="KW-1133">Transmembrane helix</keyword>
<feature type="compositionally biased region" description="Polar residues" evidence="1">
    <location>
        <begin position="215"/>
        <end position="230"/>
    </location>
</feature>
<feature type="region of interest" description="Disordered" evidence="1">
    <location>
        <begin position="83"/>
        <end position="230"/>
    </location>
</feature>
<gene>
    <name evidence="3" type="ORF">E5F87_07985</name>
</gene>
<evidence type="ECO:0000256" key="1">
    <source>
        <dbReference type="SAM" id="MobiDB-lite"/>
    </source>
</evidence>
<dbReference type="AlphaFoldDB" id="A0AAX2STW3"/>
<name>A0AAX2STW3_LIMRT</name>
<feature type="region of interest" description="Disordered" evidence="1">
    <location>
        <begin position="1"/>
        <end position="39"/>
    </location>
</feature>
<protein>
    <submittedName>
        <fullName evidence="3">Uncharacterized protein</fullName>
    </submittedName>
</protein>
<proteinExistence type="predicted"/>
<keyword evidence="2" id="KW-0472">Membrane</keyword>
<evidence type="ECO:0000256" key="2">
    <source>
        <dbReference type="SAM" id="Phobius"/>
    </source>
</evidence>
<feature type="compositionally biased region" description="Low complexity" evidence="1">
    <location>
        <begin position="83"/>
        <end position="99"/>
    </location>
</feature>
<evidence type="ECO:0000313" key="3">
    <source>
        <dbReference type="EMBL" id="TGB10383.1"/>
    </source>
</evidence>
<sequence length="230" mass="25298">MGRRFGSKNGMGTGSTRMSRHTGSGRYGSGGRKSSIHVPARPFWTTKKWKKKPLSAKIFDIVIMLAGLAIILVVAMFLVNGTKNGNNNNENVTSVYSSNSKKKKDSPSKNKNEGTEGTKKNEEGNTDTIKSRTTDSSLSREKSIAREESIGRSHRENKDDNTENNDNDIQDTYSFSGTLQKSSTPSNSARTPYTEDGEYPKSTQQQQQSNWSSSTPHSSQNNAPQPISPQ</sequence>
<feature type="transmembrane region" description="Helical" evidence="2">
    <location>
        <begin position="58"/>
        <end position="79"/>
    </location>
</feature>
<accession>A0AAX2STW3</accession>
<organism evidence="3 4">
    <name type="scientific">Limosilactobacillus reuteri</name>
    <name type="common">Lactobacillus reuteri</name>
    <dbReference type="NCBI Taxonomy" id="1598"/>
    <lineage>
        <taxon>Bacteria</taxon>
        <taxon>Bacillati</taxon>
        <taxon>Bacillota</taxon>
        <taxon>Bacilli</taxon>
        <taxon>Lactobacillales</taxon>
        <taxon>Lactobacillaceae</taxon>
        <taxon>Limosilactobacillus</taxon>
    </lineage>
</organism>
<keyword evidence="2" id="KW-0812">Transmembrane</keyword>
<dbReference type="Proteomes" id="UP000297521">
    <property type="component" value="Unassembled WGS sequence"/>
</dbReference>
<feature type="compositionally biased region" description="Polar residues" evidence="1">
    <location>
        <begin position="172"/>
        <end position="191"/>
    </location>
</feature>
<reference evidence="3" key="2">
    <citation type="submission" date="2019-04" db="EMBL/GenBank/DDBJ databases">
        <authorList>
            <person name="Bisanz J.E."/>
            <person name="Chagwedera N.D."/>
            <person name="Chawla A."/>
            <person name="Turnbaugh P.J."/>
        </authorList>
    </citation>
    <scope>NUCLEOTIDE SEQUENCE</scope>
    <source>
        <strain evidence="3">I8-5</strain>
    </source>
</reference>
<evidence type="ECO:0000313" key="4">
    <source>
        <dbReference type="Proteomes" id="UP000297521"/>
    </source>
</evidence>
<feature type="compositionally biased region" description="Basic and acidic residues" evidence="1">
    <location>
        <begin position="105"/>
        <end position="161"/>
    </location>
</feature>
<reference evidence="3" key="1">
    <citation type="journal article" date="2019" name="Cell Metab.">
        <title>Nutrient sensing in CD11c cells alters the gut microbiome to regulate food intake and body mass.</title>
        <authorList>
            <person name="Chagwedera N.D."/>
            <person name="Ang Q.Y."/>
            <person name="Bisanz J.E."/>
            <person name="Leong Y.A."/>
            <person name="Ganeshan K."/>
            <person name="Cai J."/>
            <person name="Patterson A.D."/>
            <person name="Turnbaugh P.J."/>
            <person name="Chawla A."/>
        </authorList>
    </citation>
    <scope>NUCLEOTIDE SEQUENCE</scope>
    <source>
        <strain evidence="3">I8-5</strain>
    </source>
</reference>
<comment type="caution">
    <text evidence="3">The sequence shown here is derived from an EMBL/GenBank/DDBJ whole genome shotgun (WGS) entry which is preliminary data.</text>
</comment>
<feature type="compositionally biased region" description="Low complexity" evidence="1">
    <location>
        <begin position="202"/>
        <end position="214"/>
    </location>
</feature>
<dbReference type="RefSeq" id="WP_135350252.1">
    <property type="nucleotide sequence ID" value="NZ_SRKR01000014.1"/>
</dbReference>
<dbReference type="EMBL" id="SRKR01000014">
    <property type="protein sequence ID" value="TGB10383.1"/>
    <property type="molecule type" value="Genomic_DNA"/>
</dbReference>